<comment type="caution">
    <text evidence="1">The sequence shown here is derived from an EMBL/GenBank/DDBJ whole genome shotgun (WGS) entry which is preliminary data.</text>
</comment>
<reference evidence="1 2" key="1">
    <citation type="submission" date="2023-12" db="EMBL/GenBank/DDBJ databases">
        <title>Pseudomonas sp. T5W1.</title>
        <authorList>
            <person name="Maltman C."/>
        </authorList>
    </citation>
    <scope>NUCLEOTIDE SEQUENCE [LARGE SCALE GENOMIC DNA]</scope>
    <source>
        <strain evidence="1 2">T5W1</strain>
    </source>
</reference>
<organism evidence="1 2">
    <name type="scientific">Pseudomonas spirodelae</name>
    <dbReference type="NCBI Taxonomy" id="3101751"/>
    <lineage>
        <taxon>Bacteria</taxon>
        <taxon>Pseudomonadati</taxon>
        <taxon>Pseudomonadota</taxon>
        <taxon>Gammaproteobacteria</taxon>
        <taxon>Pseudomonadales</taxon>
        <taxon>Pseudomonadaceae</taxon>
        <taxon>Pseudomonas</taxon>
    </lineage>
</organism>
<sequence>METEYEQLVRVKRERQQARSIYSASLIDAKREEDGRCILEAWKKLPLKMKSHRPFDGEF</sequence>
<proteinExistence type="predicted"/>
<protein>
    <recommendedName>
        <fullName evidence="3">Transcriptional regulator</fullName>
    </recommendedName>
</protein>
<accession>A0ABU5PDG9</accession>
<gene>
    <name evidence="1" type="ORF">SOP97_17725</name>
</gene>
<keyword evidence="2" id="KW-1185">Reference proteome</keyword>
<dbReference type="Proteomes" id="UP001292571">
    <property type="component" value="Unassembled WGS sequence"/>
</dbReference>
<evidence type="ECO:0008006" key="3">
    <source>
        <dbReference type="Google" id="ProtNLM"/>
    </source>
</evidence>
<evidence type="ECO:0000313" key="1">
    <source>
        <dbReference type="EMBL" id="MEA1607641.1"/>
    </source>
</evidence>
<name>A0ABU5PDG9_9PSED</name>
<evidence type="ECO:0000313" key="2">
    <source>
        <dbReference type="Proteomes" id="UP001292571"/>
    </source>
</evidence>
<dbReference type="EMBL" id="JAYEET010000052">
    <property type="protein sequence ID" value="MEA1607641.1"/>
    <property type="molecule type" value="Genomic_DNA"/>
</dbReference>
<dbReference type="RefSeq" id="WP_322950333.1">
    <property type="nucleotide sequence ID" value="NZ_JAYEET010000052.1"/>
</dbReference>